<feature type="active site" description="Proton donor" evidence="6">
    <location>
        <position position="516"/>
    </location>
</feature>
<keyword evidence="3 5" id="KW-0378">Hydrolase</keyword>
<evidence type="ECO:0000256" key="3">
    <source>
        <dbReference type="ARBA" id="ARBA00022801"/>
    </source>
</evidence>
<feature type="domain" description="Glycosyl hydrolase family 36 C-terminal" evidence="8">
    <location>
        <begin position="619"/>
        <end position="715"/>
    </location>
</feature>
<organism evidence="10 11">
    <name type="scientific">Paraglaciecola mesophila</name>
    <dbReference type="NCBI Taxonomy" id="197222"/>
    <lineage>
        <taxon>Bacteria</taxon>
        <taxon>Pseudomonadati</taxon>
        <taxon>Pseudomonadota</taxon>
        <taxon>Gammaproteobacteria</taxon>
        <taxon>Alteromonadales</taxon>
        <taxon>Alteromonadaceae</taxon>
        <taxon>Paraglaciecola</taxon>
    </lineage>
</organism>
<dbReference type="RefSeq" id="WP_160181111.1">
    <property type="nucleotide sequence ID" value="NZ_CP047656.1"/>
</dbReference>
<sequence>MTQHAAQFIALHGQKSSLILDVGYDTPQIIYWRAKLSEQSTGDMMRALRLRQEAPVSPIVELDLCLTPTSGQGFTGLPGLSLHGDADQWAANPKLKSIVQDNEHSATLTSIDAARGVQVVVTIKLDAETDVLTFDTALNNITDQSITLDWCAAATIPTPADFDQIIGFEGHWAGEFQQHTLDQFFGSYVRENRRGKTSHDSYPALLLHPKTTNQAQGEAYGFHLGWSGNHKIVAEKMADGRSYVQMGELLFPGEIVLEKDQSYQTPTLFASYTDQGLSVLSQQFHQYVRSHIIRQSVHDKPRPVHYNTWEGIYFDHDVATLKDLAERAAQMGAERFVLDDGWFNGRNDDTAGLGDWYVDKAFYPQGLTPVIDHVKAQGLEFGLWFEPEMVNPDSELYRQHPEWVLGNEVSKQINCRNQLVLDLSRPEVFDYLFERLDSLLSEYDISYVKWDMNRDLNHQGNHSGKPGGHNQIHAVYRLLDKVRETHPNVEVESCASGGGRADYGVLARTDRVWTSDSNDALERLKIQNGFSYFLPAELMGSHVGPRECHITHRTVSMEMRASVTLFGHMGMEMDLRELTDGEKVELKAMTDLYKQHRALVHSGDLFRLELPAYMNGLGIVAKDKSQALFSYSLVACSSATLPDQYRFAGLEKNSQYKLDIIWPIKNTDKWPKSGLFGFANHLGAVDGEIFSGELLMQLGMQMPLLTPQSSLLFHLTKV</sequence>
<dbReference type="EMBL" id="CP047656">
    <property type="protein sequence ID" value="QHJ12969.1"/>
    <property type="molecule type" value="Genomic_DNA"/>
</dbReference>
<gene>
    <name evidence="10" type="ORF">FX988_03227</name>
</gene>
<feature type="binding site" evidence="7">
    <location>
        <position position="516"/>
    </location>
    <ligand>
        <name>substrate</name>
    </ligand>
</feature>
<feature type="binding site" evidence="7">
    <location>
        <position position="172"/>
    </location>
    <ligand>
        <name>substrate</name>
    </ligand>
</feature>
<dbReference type="Gene3D" id="3.20.20.70">
    <property type="entry name" value="Aldolase class I"/>
    <property type="match status" value="1"/>
</dbReference>
<dbReference type="OrthoDB" id="9758822at2"/>
<dbReference type="PANTHER" id="PTHR43053:SF3">
    <property type="entry name" value="ALPHA-GALACTOSIDASE C-RELATED"/>
    <property type="match status" value="1"/>
</dbReference>
<comment type="similarity">
    <text evidence="5">Belongs to the glycosyl hydrolase.</text>
</comment>
<dbReference type="InterPro" id="IPR017853">
    <property type="entry name" value="GH"/>
</dbReference>
<feature type="binding site" evidence="7">
    <location>
        <position position="416"/>
    </location>
    <ligand>
        <name>substrate</name>
    </ligand>
</feature>
<dbReference type="FunFam" id="3.20.20.70:FF:000118">
    <property type="entry name" value="Alpha-galactosidase"/>
    <property type="match status" value="1"/>
</dbReference>
<dbReference type="EC" id="3.2.1.22" evidence="2 5"/>
<dbReference type="InterPro" id="IPR031705">
    <property type="entry name" value="Glyco_hydro_36_C"/>
</dbReference>
<reference evidence="10 11" key="1">
    <citation type="submission" date="2019-12" db="EMBL/GenBank/DDBJ databases">
        <title>Genome sequencing and assembly of endphytes of Porphyra tenera.</title>
        <authorList>
            <person name="Park J.M."/>
            <person name="Shin R."/>
            <person name="Jo S.H."/>
        </authorList>
    </citation>
    <scope>NUCLEOTIDE SEQUENCE [LARGE SCALE GENOMIC DNA]</scope>
    <source>
        <strain evidence="10 11">GPM4</strain>
    </source>
</reference>
<feature type="binding site" evidence="7">
    <location>
        <position position="494"/>
    </location>
    <ligand>
        <name>substrate</name>
    </ligand>
</feature>
<protein>
    <recommendedName>
        <fullName evidence="2 5">Alpha-galactosidase</fullName>
        <ecNumber evidence="2 5">3.2.1.22</ecNumber>
    </recommendedName>
</protein>
<feature type="binding site" evidence="7">
    <location>
        <begin position="449"/>
        <end position="453"/>
    </location>
    <ligand>
        <name>substrate</name>
    </ligand>
</feature>
<dbReference type="Pfam" id="PF16875">
    <property type="entry name" value="Glyco_hydro_36N"/>
    <property type="match status" value="1"/>
</dbReference>
<evidence type="ECO:0000256" key="1">
    <source>
        <dbReference type="ARBA" id="ARBA00001255"/>
    </source>
</evidence>
<evidence type="ECO:0000256" key="5">
    <source>
        <dbReference type="PIRNR" id="PIRNR005536"/>
    </source>
</evidence>
<feature type="active site" description="Nucleophile" evidence="6">
    <location>
        <position position="451"/>
    </location>
</feature>
<dbReference type="PANTHER" id="PTHR43053">
    <property type="entry name" value="GLYCOSIDASE FAMILY 31"/>
    <property type="match status" value="1"/>
</dbReference>
<feature type="binding site" evidence="7">
    <location>
        <begin position="339"/>
        <end position="340"/>
    </location>
    <ligand>
        <name>substrate</name>
    </ligand>
</feature>
<evidence type="ECO:0000256" key="7">
    <source>
        <dbReference type="PIRSR" id="PIRSR005536-2"/>
    </source>
</evidence>
<dbReference type="KEGG" id="pmes:FX988_03227"/>
<dbReference type="Pfam" id="PF02065">
    <property type="entry name" value="Melibiase"/>
    <property type="match status" value="1"/>
</dbReference>
<evidence type="ECO:0000256" key="2">
    <source>
        <dbReference type="ARBA" id="ARBA00012755"/>
    </source>
</evidence>
<evidence type="ECO:0000259" key="8">
    <source>
        <dbReference type="Pfam" id="PF16874"/>
    </source>
</evidence>
<evidence type="ECO:0000259" key="9">
    <source>
        <dbReference type="Pfam" id="PF16875"/>
    </source>
</evidence>
<dbReference type="Proteomes" id="UP000464524">
    <property type="component" value="Chromosome"/>
</dbReference>
<dbReference type="InterPro" id="IPR031704">
    <property type="entry name" value="Glyco_hydro_36_N"/>
</dbReference>
<keyword evidence="4 5" id="KW-0326">Glycosidase</keyword>
<dbReference type="Gene3D" id="2.70.98.60">
    <property type="entry name" value="alpha-galactosidase from lactobacil brevis"/>
    <property type="match status" value="1"/>
</dbReference>
<proteinExistence type="inferred from homology"/>
<dbReference type="GO" id="GO:0016052">
    <property type="term" value="P:carbohydrate catabolic process"/>
    <property type="evidence" value="ECO:0007669"/>
    <property type="project" value="InterPro"/>
</dbReference>
<evidence type="ECO:0000313" key="11">
    <source>
        <dbReference type="Proteomes" id="UP000464524"/>
    </source>
</evidence>
<dbReference type="PIRSF" id="PIRSF005536">
    <property type="entry name" value="Agal"/>
    <property type="match status" value="1"/>
</dbReference>
<dbReference type="InterPro" id="IPR050985">
    <property type="entry name" value="Alpha-glycosidase_related"/>
</dbReference>
<accession>A0A857JLL6</accession>
<dbReference type="InterPro" id="IPR013785">
    <property type="entry name" value="Aldolase_TIM"/>
</dbReference>
<name>A0A857JLL6_9ALTE</name>
<feature type="domain" description="Glycosyl hydrolase family 36 N-terminal" evidence="9">
    <location>
        <begin position="26"/>
        <end position="257"/>
    </location>
</feature>
<dbReference type="PRINTS" id="PR00743">
    <property type="entry name" value="GLHYDRLASE36"/>
</dbReference>
<dbReference type="Gene3D" id="2.60.40.1180">
    <property type="entry name" value="Golgi alpha-mannosidase II"/>
    <property type="match status" value="1"/>
</dbReference>
<dbReference type="InterPro" id="IPR038417">
    <property type="entry name" value="Alpga-gal_N_sf"/>
</dbReference>
<evidence type="ECO:0000256" key="4">
    <source>
        <dbReference type="ARBA" id="ARBA00023295"/>
    </source>
</evidence>
<evidence type="ECO:0000256" key="6">
    <source>
        <dbReference type="PIRSR" id="PIRSR005536-1"/>
    </source>
</evidence>
<dbReference type="InterPro" id="IPR002252">
    <property type="entry name" value="Glyco_hydro_36"/>
</dbReference>
<keyword evidence="11" id="KW-1185">Reference proteome</keyword>
<dbReference type="GO" id="GO:0004557">
    <property type="term" value="F:alpha-galactosidase activity"/>
    <property type="evidence" value="ECO:0007669"/>
    <property type="project" value="UniProtKB-UniRule"/>
</dbReference>
<dbReference type="SUPFAM" id="SSF51445">
    <property type="entry name" value="(Trans)glycosidases"/>
    <property type="match status" value="1"/>
</dbReference>
<dbReference type="CDD" id="cd14791">
    <property type="entry name" value="GH36"/>
    <property type="match status" value="1"/>
</dbReference>
<evidence type="ECO:0000313" key="10">
    <source>
        <dbReference type="EMBL" id="QHJ12969.1"/>
    </source>
</evidence>
<dbReference type="AlphaFoldDB" id="A0A857JLL6"/>
<dbReference type="Pfam" id="PF16874">
    <property type="entry name" value="Glyco_hydro_36C"/>
    <property type="match status" value="1"/>
</dbReference>
<comment type="catalytic activity">
    <reaction evidence="1 5">
        <text>Hydrolysis of terminal, non-reducing alpha-D-galactose residues in alpha-D-galactosides, including galactose oligosaccharides, galactomannans and galactolipids.</text>
        <dbReference type="EC" id="3.2.1.22"/>
    </reaction>
</comment>
<dbReference type="InterPro" id="IPR013780">
    <property type="entry name" value="Glyco_hydro_b"/>
</dbReference>